<dbReference type="Proteomes" id="UP000319949">
    <property type="component" value="Unassembled WGS sequence"/>
</dbReference>
<sequence length="44" mass="5381">MFGNMQNSTSKYYKKYFAFFLKAPVYHCPKGQVTRNHTSNRWFR</sequence>
<accession>A0A560EB50</accession>
<protein>
    <submittedName>
        <fullName evidence="1">Uncharacterized protein</fullName>
    </submittedName>
</protein>
<comment type="caution">
    <text evidence="1">The sequence shown here is derived from an EMBL/GenBank/DDBJ whole genome shotgun (WGS) entry which is preliminary data.</text>
</comment>
<gene>
    <name evidence="1" type="ORF">FBZ96_101390</name>
</gene>
<dbReference type="EMBL" id="VITK01000001">
    <property type="protein sequence ID" value="TWB06577.1"/>
    <property type="molecule type" value="Genomic_DNA"/>
</dbReference>
<reference evidence="1 2" key="1">
    <citation type="submission" date="2019-06" db="EMBL/GenBank/DDBJ databases">
        <title>Genomic Encyclopedia of Type Strains, Phase IV (KMG-V): Genome sequencing to study the core and pangenomes of soil and plant-associated prokaryotes.</title>
        <authorList>
            <person name="Whitman W."/>
        </authorList>
    </citation>
    <scope>NUCLEOTIDE SEQUENCE [LARGE SCALE GENOMIC DNA]</scope>
    <source>
        <strain evidence="1 2">BR 510</strain>
    </source>
</reference>
<evidence type="ECO:0000313" key="1">
    <source>
        <dbReference type="EMBL" id="TWB06577.1"/>
    </source>
</evidence>
<name>A0A560EB50_9BRAD</name>
<dbReference type="AlphaFoldDB" id="A0A560EB50"/>
<proteinExistence type="predicted"/>
<evidence type="ECO:0000313" key="2">
    <source>
        <dbReference type="Proteomes" id="UP000319949"/>
    </source>
</evidence>
<organism evidence="1 2">
    <name type="scientific">Bradyrhizobium stylosanthis</name>
    <dbReference type="NCBI Taxonomy" id="1803665"/>
    <lineage>
        <taxon>Bacteria</taxon>
        <taxon>Pseudomonadati</taxon>
        <taxon>Pseudomonadota</taxon>
        <taxon>Alphaproteobacteria</taxon>
        <taxon>Hyphomicrobiales</taxon>
        <taxon>Nitrobacteraceae</taxon>
        <taxon>Bradyrhizobium</taxon>
    </lineage>
</organism>
<keyword evidence="2" id="KW-1185">Reference proteome</keyword>